<dbReference type="Gene3D" id="1.10.45.10">
    <property type="entry name" value="Vanillyl-alcohol Oxidase, Chain A, domain 4"/>
    <property type="match status" value="1"/>
</dbReference>
<dbReference type="Gene3D" id="3.30.70.2520">
    <property type="match status" value="1"/>
</dbReference>
<comment type="similarity">
    <text evidence="2">Belongs to the oxygen-dependent FAD-linked oxidoreductase family.</text>
</comment>
<dbReference type="InterPro" id="IPR055154">
    <property type="entry name" value="GULLO2-like_C"/>
</dbReference>
<dbReference type="PANTHER" id="PTHR13878">
    <property type="entry name" value="GULONOLACTONE OXIDASE"/>
    <property type="match status" value="1"/>
</dbReference>
<keyword evidence="5" id="KW-0560">Oxidoreductase</keyword>
<dbReference type="InterPro" id="IPR016169">
    <property type="entry name" value="FAD-bd_PCMH_sub2"/>
</dbReference>
<dbReference type="NCBIfam" id="TIGR01677">
    <property type="entry name" value="pln_FAD_oxido"/>
    <property type="match status" value="1"/>
</dbReference>
<evidence type="ECO:0000256" key="7">
    <source>
        <dbReference type="SAM" id="SignalP"/>
    </source>
</evidence>
<dbReference type="PANTHER" id="PTHR13878:SF67">
    <property type="entry name" value="L-GULONOLACTONE OXIDASE 5"/>
    <property type="match status" value="1"/>
</dbReference>
<protein>
    <recommendedName>
        <fullName evidence="3">L-gulonolactone oxidase</fullName>
        <ecNumber evidence="3">1.1.3.8</ecNumber>
    </recommendedName>
</protein>
<gene>
    <name evidence="9" type="ORF">ZOSMA_13G00440</name>
</gene>
<dbReference type="GO" id="GO:0050105">
    <property type="term" value="F:L-gulonolactone oxidase activity"/>
    <property type="evidence" value="ECO:0007669"/>
    <property type="project" value="UniProtKB-EC"/>
</dbReference>
<keyword evidence="10" id="KW-1185">Reference proteome</keyword>
<evidence type="ECO:0000259" key="8">
    <source>
        <dbReference type="PROSITE" id="PS51387"/>
    </source>
</evidence>
<name>A0A0K9PXV2_ZOSMR</name>
<dbReference type="InterPro" id="IPR036318">
    <property type="entry name" value="FAD-bd_PCMH-like_sf"/>
</dbReference>
<reference evidence="10" key="1">
    <citation type="journal article" date="2016" name="Nature">
        <title>The genome of the seagrass Zostera marina reveals angiosperm adaptation to the sea.</title>
        <authorList>
            <person name="Olsen J.L."/>
            <person name="Rouze P."/>
            <person name="Verhelst B."/>
            <person name="Lin Y.-C."/>
            <person name="Bayer T."/>
            <person name="Collen J."/>
            <person name="Dattolo E."/>
            <person name="De Paoli E."/>
            <person name="Dittami S."/>
            <person name="Maumus F."/>
            <person name="Michel G."/>
            <person name="Kersting A."/>
            <person name="Lauritano C."/>
            <person name="Lohaus R."/>
            <person name="Toepel M."/>
            <person name="Tonon T."/>
            <person name="Vanneste K."/>
            <person name="Amirebrahimi M."/>
            <person name="Brakel J."/>
            <person name="Bostroem C."/>
            <person name="Chovatia M."/>
            <person name="Grimwood J."/>
            <person name="Jenkins J.W."/>
            <person name="Jueterbock A."/>
            <person name="Mraz A."/>
            <person name="Stam W.T."/>
            <person name="Tice H."/>
            <person name="Bornberg-Bauer E."/>
            <person name="Green P.J."/>
            <person name="Pearson G.A."/>
            <person name="Procaccini G."/>
            <person name="Duarte C.M."/>
            <person name="Schmutz J."/>
            <person name="Reusch T.B.H."/>
            <person name="Van de Peer Y."/>
        </authorList>
    </citation>
    <scope>NUCLEOTIDE SEQUENCE [LARGE SCALE GENOMIC DNA]</scope>
    <source>
        <strain evidence="10">cv. Finnish</strain>
    </source>
</reference>
<evidence type="ECO:0000256" key="6">
    <source>
        <dbReference type="ARBA" id="ARBA00048083"/>
    </source>
</evidence>
<dbReference type="SUPFAM" id="SSF56176">
    <property type="entry name" value="FAD-binding/transporter-associated domain-like"/>
    <property type="match status" value="1"/>
</dbReference>
<dbReference type="STRING" id="29655.A0A0K9PXV2"/>
<evidence type="ECO:0000256" key="1">
    <source>
        <dbReference type="ARBA" id="ARBA00005147"/>
    </source>
</evidence>
<evidence type="ECO:0000313" key="10">
    <source>
        <dbReference type="Proteomes" id="UP000036987"/>
    </source>
</evidence>
<accession>A0A0K9PXV2</accession>
<dbReference type="EC" id="1.1.3.8" evidence="3"/>
<dbReference type="InterPro" id="IPR016166">
    <property type="entry name" value="FAD-bd_PCMH"/>
</dbReference>
<feature type="chain" id="PRO_5005528361" description="L-gulonolactone oxidase" evidence="7">
    <location>
        <begin position="45"/>
        <end position="598"/>
    </location>
</feature>
<dbReference type="OrthoDB" id="610608at2759"/>
<dbReference type="Gene3D" id="3.30.465.10">
    <property type="match status" value="1"/>
</dbReference>
<dbReference type="Proteomes" id="UP000036987">
    <property type="component" value="Unassembled WGS sequence"/>
</dbReference>
<dbReference type="InterPro" id="IPR007173">
    <property type="entry name" value="ALO_C"/>
</dbReference>
<evidence type="ECO:0000256" key="2">
    <source>
        <dbReference type="ARBA" id="ARBA00005466"/>
    </source>
</evidence>
<organism evidence="9 10">
    <name type="scientific">Zostera marina</name>
    <name type="common">Eelgrass</name>
    <dbReference type="NCBI Taxonomy" id="29655"/>
    <lineage>
        <taxon>Eukaryota</taxon>
        <taxon>Viridiplantae</taxon>
        <taxon>Streptophyta</taxon>
        <taxon>Embryophyta</taxon>
        <taxon>Tracheophyta</taxon>
        <taxon>Spermatophyta</taxon>
        <taxon>Magnoliopsida</taxon>
        <taxon>Liliopsida</taxon>
        <taxon>Zosteraceae</taxon>
        <taxon>Zostera</taxon>
    </lineage>
</organism>
<dbReference type="Pfam" id="PF22906">
    <property type="entry name" value="GULLO2-like_3rd"/>
    <property type="match status" value="1"/>
</dbReference>
<comment type="pathway">
    <text evidence="1">Cofactor biosynthesis; L-ascorbate biosynthesis.</text>
</comment>
<dbReference type="InterPro" id="IPR016171">
    <property type="entry name" value="Vanillyl_alc_oxidase_C-sub2"/>
</dbReference>
<dbReference type="InterPro" id="IPR010030">
    <property type="entry name" value="GULO_Plant"/>
</dbReference>
<dbReference type="EMBL" id="LFYR01000514">
    <property type="protein sequence ID" value="KMZ73841.1"/>
    <property type="molecule type" value="Genomic_DNA"/>
</dbReference>
<dbReference type="GO" id="GO:0019853">
    <property type="term" value="P:L-ascorbic acid biosynthetic process"/>
    <property type="evidence" value="ECO:0007669"/>
    <property type="project" value="UniProtKB-UniPathway"/>
</dbReference>
<evidence type="ECO:0000256" key="3">
    <source>
        <dbReference type="ARBA" id="ARBA00013121"/>
    </source>
</evidence>
<evidence type="ECO:0000256" key="5">
    <source>
        <dbReference type="ARBA" id="ARBA00023002"/>
    </source>
</evidence>
<dbReference type="AlphaFoldDB" id="A0A0K9PXV2"/>
<dbReference type="GO" id="GO:0071949">
    <property type="term" value="F:FAD binding"/>
    <property type="evidence" value="ECO:0007669"/>
    <property type="project" value="InterPro"/>
</dbReference>
<dbReference type="PROSITE" id="PS51387">
    <property type="entry name" value="FAD_PCMH"/>
    <property type="match status" value="1"/>
</dbReference>
<feature type="domain" description="FAD-binding PCMH-type" evidence="8">
    <location>
        <begin position="73"/>
        <end position="251"/>
    </location>
</feature>
<comment type="catalytic activity">
    <reaction evidence="6">
        <text>L-gulono-1,4-lactone + O2 = L-ascorbate + H2O2 + H(+)</text>
        <dbReference type="Rhea" id="RHEA:32363"/>
        <dbReference type="ChEBI" id="CHEBI:15378"/>
        <dbReference type="ChEBI" id="CHEBI:15379"/>
        <dbReference type="ChEBI" id="CHEBI:16240"/>
        <dbReference type="ChEBI" id="CHEBI:17587"/>
        <dbReference type="ChEBI" id="CHEBI:38290"/>
        <dbReference type="EC" id="1.1.3.8"/>
    </reaction>
</comment>
<dbReference type="GO" id="GO:0003885">
    <property type="term" value="F:D-arabinono-1,4-lactone oxidase activity"/>
    <property type="evidence" value="ECO:0007669"/>
    <property type="project" value="InterPro"/>
</dbReference>
<feature type="signal peptide" evidence="7">
    <location>
        <begin position="1"/>
        <end position="44"/>
    </location>
</feature>
<dbReference type="GO" id="GO:0016491">
    <property type="term" value="F:oxidoreductase activity"/>
    <property type="evidence" value="ECO:0000318"/>
    <property type="project" value="GO_Central"/>
</dbReference>
<keyword evidence="4" id="KW-0060">Ascorbate biosynthesis</keyword>
<evidence type="ECO:0000313" key="9">
    <source>
        <dbReference type="EMBL" id="KMZ73841.1"/>
    </source>
</evidence>
<dbReference type="InterPro" id="IPR006094">
    <property type="entry name" value="Oxid_FAD_bind_N"/>
</dbReference>
<dbReference type="Pfam" id="PF04030">
    <property type="entry name" value="ALO"/>
    <property type="match status" value="1"/>
</dbReference>
<proteinExistence type="inferred from homology"/>
<dbReference type="UniPathway" id="UPA00132"/>
<dbReference type="InterPro" id="IPR050432">
    <property type="entry name" value="FAD-linked_Oxidoreductases_BP"/>
</dbReference>
<dbReference type="Pfam" id="PF01565">
    <property type="entry name" value="FAD_binding_4"/>
    <property type="match status" value="1"/>
</dbReference>
<sequence length="598" mass="66733">MESGNENITGEDAVENGGSNMLKAISGGFPRLLVLLTLVALTECSPFPDSVKCKKDNKDCTITNAYGMYNDRTICRAGDAVYPRNEEEILDAVSSASRSKRKMKVATRYSSSVPKLSCPEGDNGLLICTKFLDRILNIDKKDMTMTVESGVRIKELIHAAGDAGLAMPHSTFWWGVTVGGALGTGAHGSSLADNGSALHEYVVNMRIITPDPVHGAIIRQLNSSNPQLLAAKISLGVLGVISQVTFQLMPIFKRSVTILMRSDSDFAYRVKPYGSEHTYSSLIWYPHLREVDYAVDDRVNMSVPGNGKLDYVGFFPLANSISAMNRYNEERIERMNDPDEKCIVSNLTTFSIEALAYGLTNDGVTFTGYPVVGLQNNLMASGKCLDDVENFLITTCPWDPRVNGLFIHQTSISISLSNARDFILDIQKLRDMNIYAFCGSEYYNGIIMRYVKASTAYLGETDDVIKFDMTYYRSKDPMQPRLNEDLFEEIEQIGLYKYNGLPHWGKNRNLAFDGVIEKYKRSHEFLKVRQEFDPDGLFSNDWTDQVLGIKGRTSIFRPGCALEGLCICSQDLHCNPRRGYFCRPGKIYKDARVCSKSS</sequence>
<dbReference type="OMA" id="KYVMRND"/>
<evidence type="ECO:0000256" key="4">
    <source>
        <dbReference type="ARBA" id="ARBA00022644"/>
    </source>
</evidence>
<keyword evidence="7" id="KW-0732">Signal</keyword>
<comment type="caution">
    <text evidence="9">The sequence shown here is derived from an EMBL/GenBank/DDBJ whole genome shotgun (WGS) entry which is preliminary data.</text>
</comment>
<dbReference type="GO" id="GO:0016020">
    <property type="term" value="C:membrane"/>
    <property type="evidence" value="ECO:0007669"/>
    <property type="project" value="InterPro"/>
</dbReference>